<dbReference type="eggNOG" id="COG2068">
    <property type="taxonomic scope" value="Bacteria"/>
</dbReference>
<dbReference type="GO" id="GO:0016779">
    <property type="term" value="F:nucleotidyltransferase activity"/>
    <property type="evidence" value="ECO:0007669"/>
    <property type="project" value="UniProtKB-ARBA"/>
</dbReference>
<evidence type="ECO:0000313" key="3">
    <source>
        <dbReference type="Proteomes" id="UP000002221"/>
    </source>
</evidence>
<protein>
    <submittedName>
        <fullName evidence="2">4-diphosphocytidyl-2C-methyl-D-erythritolsynthas e</fullName>
    </submittedName>
</protein>
<feature type="domain" description="MobA-like NTP transferase" evidence="1">
    <location>
        <begin position="9"/>
        <end position="175"/>
    </location>
</feature>
<gene>
    <name evidence="2" type="ordered locus">Rmar_2771</name>
</gene>
<dbReference type="InterPro" id="IPR025877">
    <property type="entry name" value="MobA-like_NTP_Trfase"/>
</dbReference>
<dbReference type="PANTHER" id="PTHR43777:SF1">
    <property type="entry name" value="MOLYBDENUM COFACTOR CYTIDYLYLTRANSFERASE"/>
    <property type="match status" value="1"/>
</dbReference>
<evidence type="ECO:0000259" key="1">
    <source>
        <dbReference type="Pfam" id="PF12804"/>
    </source>
</evidence>
<dbReference type="Pfam" id="PF12804">
    <property type="entry name" value="NTP_transf_3"/>
    <property type="match status" value="1"/>
</dbReference>
<dbReference type="Proteomes" id="UP000002221">
    <property type="component" value="Chromosome"/>
</dbReference>
<dbReference type="RefSeq" id="WP_012845251.1">
    <property type="nucleotide sequence ID" value="NC_013501.1"/>
</dbReference>
<sequence length="210" mass="22762">MKAPERVAAIVLAAGASRRMGGRNKLLLPFGSQPLVRHVVTTILASRADPVLVVLGHEAEAVRAALAELPVTFVHNPRHAEGMTTSIQAGVAAAPADVLGYMICLSDLPLIEATEYDRLLDAFREAHARDPACIVVPEFEGRRGNPVLFAAHYRTAILAEERLTGCRGLVQRHPEHVVRVPMPTDHILQDIDTPEAFAALTERTPGQTPR</sequence>
<name>D0MGS8_RHOM4</name>
<dbReference type="HOGENOM" id="CLU_061980_1_0_10"/>
<dbReference type="PANTHER" id="PTHR43777">
    <property type="entry name" value="MOLYBDENUM COFACTOR CYTIDYLYLTRANSFERASE"/>
    <property type="match status" value="1"/>
</dbReference>
<proteinExistence type="predicted"/>
<keyword evidence="3" id="KW-1185">Reference proteome</keyword>
<dbReference type="AlphaFoldDB" id="D0MGS8"/>
<dbReference type="CDD" id="cd04182">
    <property type="entry name" value="GT_2_like_f"/>
    <property type="match status" value="1"/>
</dbReference>
<accession>D0MGS8</accession>
<evidence type="ECO:0000313" key="2">
    <source>
        <dbReference type="EMBL" id="ACY49641.1"/>
    </source>
</evidence>
<dbReference type="STRING" id="518766.Rmar_2771"/>
<dbReference type="Gene3D" id="3.90.550.10">
    <property type="entry name" value="Spore Coat Polysaccharide Biosynthesis Protein SpsA, Chain A"/>
    <property type="match status" value="1"/>
</dbReference>
<dbReference type="KEGG" id="rmr:Rmar_2771"/>
<reference evidence="2 3" key="1">
    <citation type="journal article" date="2009" name="Stand. Genomic Sci.">
        <title>Complete genome sequence of Rhodothermus marinus type strain (R-10).</title>
        <authorList>
            <person name="Nolan M."/>
            <person name="Tindall B.J."/>
            <person name="Pomrenke H."/>
            <person name="Lapidus A."/>
            <person name="Copeland A."/>
            <person name="Glavina Del Rio T."/>
            <person name="Lucas S."/>
            <person name="Chen F."/>
            <person name="Tice H."/>
            <person name="Cheng J.F."/>
            <person name="Saunders E."/>
            <person name="Han C."/>
            <person name="Bruce D."/>
            <person name="Goodwin L."/>
            <person name="Chain P."/>
            <person name="Pitluck S."/>
            <person name="Ovchinikova G."/>
            <person name="Pati A."/>
            <person name="Ivanova N."/>
            <person name="Mavromatis K."/>
            <person name="Chen A."/>
            <person name="Palaniappan K."/>
            <person name="Land M."/>
            <person name="Hauser L."/>
            <person name="Chang Y.J."/>
            <person name="Jeffries C.D."/>
            <person name="Brettin T."/>
            <person name="Goker M."/>
            <person name="Bristow J."/>
            <person name="Eisen J.A."/>
            <person name="Markowitz V."/>
            <person name="Hugenholtz P."/>
            <person name="Kyrpides N.C."/>
            <person name="Klenk H.P."/>
            <person name="Detter J.C."/>
        </authorList>
    </citation>
    <scope>NUCLEOTIDE SEQUENCE [LARGE SCALE GENOMIC DNA]</scope>
    <source>
        <strain evidence="3">ATCC 43812 / DSM 4252 / R-10</strain>
    </source>
</reference>
<dbReference type="EMBL" id="CP001807">
    <property type="protein sequence ID" value="ACY49641.1"/>
    <property type="molecule type" value="Genomic_DNA"/>
</dbReference>
<dbReference type="SUPFAM" id="SSF53448">
    <property type="entry name" value="Nucleotide-diphospho-sugar transferases"/>
    <property type="match status" value="1"/>
</dbReference>
<dbReference type="OrthoDB" id="9779263at2"/>
<dbReference type="InterPro" id="IPR029044">
    <property type="entry name" value="Nucleotide-diphossugar_trans"/>
</dbReference>
<organism evidence="2 3">
    <name type="scientific">Rhodothermus marinus (strain ATCC 43812 / DSM 4252 / R-10)</name>
    <name type="common">Rhodothermus obamensis</name>
    <dbReference type="NCBI Taxonomy" id="518766"/>
    <lineage>
        <taxon>Bacteria</taxon>
        <taxon>Pseudomonadati</taxon>
        <taxon>Rhodothermota</taxon>
        <taxon>Rhodothermia</taxon>
        <taxon>Rhodothermales</taxon>
        <taxon>Rhodothermaceae</taxon>
        <taxon>Rhodothermus</taxon>
    </lineage>
</organism>